<dbReference type="AlphaFoldDB" id="A0A8J3MWT6"/>
<proteinExistence type="predicted"/>
<keyword evidence="2" id="KW-1185">Reference proteome</keyword>
<evidence type="ECO:0008006" key="3">
    <source>
        <dbReference type="Google" id="ProtNLM"/>
    </source>
</evidence>
<dbReference type="EMBL" id="BNJF01000009">
    <property type="protein sequence ID" value="GHO50695.1"/>
    <property type="molecule type" value="Genomic_DNA"/>
</dbReference>
<gene>
    <name evidence="1" type="ORF">KSX_88580</name>
</gene>
<protein>
    <recommendedName>
        <fullName evidence="3">Oxidoreductase</fullName>
    </recommendedName>
</protein>
<dbReference type="InterPro" id="IPR029475">
    <property type="entry name" value="DUF6807"/>
</dbReference>
<reference evidence="1" key="1">
    <citation type="submission" date="2020-10" db="EMBL/GenBank/DDBJ databases">
        <title>Taxonomic study of unclassified bacteria belonging to the class Ktedonobacteria.</title>
        <authorList>
            <person name="Yabe S."/>
            <person name="Wang C.M."/>
            <person name="Zheng Y."/>
            <person name="Sakai Y."/>
            <person name="Cavaletti L."/>
            <person name="Monciardini P."/>
            <person name="Donadio S."/>
        </authorList>
    </citation>
    <scope>NUCLEOTIDE SEQUENCE</scope>
    <source>
        <strain evidence="1">SOSP1-1</strain>
    </source>
</reference>
<evidence type="ECO:0000313" key="1">
    <source>
        <dbReference type="EMBL" id="GHO50695.1"/>
    </source>
</evidence>
<dbReference type="RefSeq" id="WP_220199673.1">
    <property type="nucleotide sequence ID" value="NZ_BNJF01000009.1"/>
</dbReference>
<evidence type="ECO:0000313" key="2">
    <source>
        <dbReference type="Proteomes" id="UP000612362"/>
    </source>
</evidence>
<sequence length="301" mass="34414">MKPTLTHTLHDAIEMSYQGQTLFKYTYASKNPSVESPRPYFHPLRTLAGNEVSLFRPYDHLWHIGLTMNIANLSGENFWGGPTYVRGQGYVQLNNNGHIQHTDWQEITCDDTVRCIEQLQWLAHTGETWLHEERQIVVSDINPDAGYWSLDLAFRLVNVTQQSLSFGSPTTEGRPDAGYGGLFWRGPRSFLNGNILGADGLEGPDAMGKRSPWLAFSGKHDGNSAQSTIVFIDQPENPQYPNKWFVRNVPYACISCSFMFDEYFDLQPNEELALTYRVVFGNGIWSRVQIEEYMTKHQHTR</sequence>
<dbReference type="Proteomes" id="UP000612362">
    <property type="component" value="Unassembled WGS sequence"/>
</dbReference>
<name>A0A8J3MWT6_9CHLR</name>
<comment type="caution">
    <text evidence="1">The sequence shown here is derived from an EMBL/GenBank/DDBJ whole genome shotgun (WGS) entry which is preliminary data.</text>
</comment>
<accession>A0A8J3MWT6</accession>
<organism evidence="1 2">
    <name type="scientific">Ktedonospora formicarum</name>
    <dbReference type="NCBI Taxonomy" id="2778364"/>
    <lineage>
        <taxon>Bacteria</taxon>
        <taxon>Bacillati</taxon>
        <taxon>Chloroflexota</taxon>
        <taxon>Ktedonobacteria</taxon>
        <taxon>Ktedonobacterales</taxon>
        <taxon>Ktedonobacteraceae</taxon>
        <taxon>Ktedonospora</taxon>
    </lineage>
</organism>
<dbReference type="Pfam" id="PF14100">
    <property type="entry name" value="DUF6807"/>
    <property type="match status" value="1"/>
</dbReference>